<dbReference type="EMBL" id="QJKJ01004153">
    <property type="protein sequence ID" value="RDX95343.1"/>
    <property type="molecule type" value="Genomic_DNA"/>
</dbReference>
<accession>A0A371GY15</accession>
<reference evidence="2" key="1">
    <citation type="submission" date="2018-05" db="EMBL/GenBank/DDBJ databases">
        <title>Draft genome of Mucuna pruriens seed.</title>
        <authorList>
            <person name="Nnadi N.E."/>
            <person name="Vos R."/>
            <person name="Hasami M.H."/>
            <person name="Devisetty U.K."/>
            <person name="Aguiy J.C."/>
        </authorList>
    </citation>
    <scope>NUCLEOTIDE SEQUENCE [LARGE SCALE GENOMIC DNA]</scope>
    <source>
        <strain evidence="2">JCA_2017</strain>
    </source>
</reference>
<dbReference type="AlphaFoldDB" id="A0A371GY15"/>
<evidence type="ECO:0000256" key="1">
    <source>
        <dbReference type="SAM" id="MobiDB-lite"/>
    </source>
</evidence>
<gene>
    <name evidence="2" type="ORF">CR513_22150</name>
</gene>
<feature type="non-terminal residue" evidence="2">
    <location>
        <position position="1"/>
    </location>
</feature>
<name>A0A371GY15_MUCPR</name>
<organism evidence="2 3">
    <name type="scientific">Mucuna pruriens</name>
    <name type="common">Velvet bean</name>
    <name type="synonym">Dolichos pruriens</name>
    <dbReference type="NCBI Taxonomy" id="157652"/>
    <lineage>
        <taxon>Eukaryota</taxon>
        <taxon>Viridiplantae</taxon>
        <taxon>Streptophyta</taxon>
        <taxon>Embryophyta</taxon>
        <taxon>Tracheophyta</taxon>
        <taxon>Spermatophyta</taxon>
        <taxon>Magnoliopsida</taxon>
        <taxon>eudicotyledons</taxon>
        <taxon>Gunneridae</taxon>
        <taxon>Pentapetalae</taxon>
        <taxon>rosids</taxon>
        <taxon>fabids</taxon>
        <taxon>Fabales</taxon>
        <taxon>Fabaceae</taxon>
        <taxon>Papilionoideae</taxon>
        <taxon>50 kb inversion clade</taxon>
        <taxon>NPAAA clade</taxon>
        <taxon>indigoferoid/millettioid clade</taxon>
        <taxon>Phaseoleae</taxon>
        <taxon>Mucuna</taxon>
    </lineage>
</organism>
<feature type="region of interest" description="Disordered" evidence="1">
    <location>
        <begin position="115"/>
        <end position="147"/>
    </location>
</feature>
<dbReference type="Proteomes" id="UP000257109">
    <property type="component" value="Unassembled WGS sequence"/>
</dbReference>
<protein>
    <submittedName>
        <fullName evidence="2">Uncharacterized protein</fullName>
    </submittedName>
</protein>
<proteinExistence type="predicted"/>
<comment type="caution">
    <text evidence="2">The sequence shown here is derived from an EMBL/GenBank/DDBJ whole genome shotgun (WGS) entry which is preliminary data.</text>
</comment>
<evidence type="ECO:0000313" key="3">
    <source>
        <dbReference type="Proteomes" id="UP000257109"/>
    </source>
</evidence>
<evidence type="ECO:0000313" key="2">
    <source>
        <dbReference type="EMBL" id="RDX95343.1"/>
    </source>
</evidence>
<sequence length="232" mass="24724">MPHRSEQETQTLLSTYLPKRTNIHTRHSPDIRFLRHPTAPKNRSGGTKVVVPRLFARAVPAFLTLRRRRNEICERVGATQLDGRVVVHNGGFLGGVVGSQPEPYAARRVSYLRRPLPPRTLPHSAELPPEAGPRRPPTGRSVAGLEPSSFGGNGFGGSALDGNLVDEVFDSAARGGHGGLVVVAGGVRGVGVGDTYSYEFGVGIEFGAVKVVSVLDGRRGSHNSIEGVGEVK</sequence>
<keyword evidence="3" id="KW-1185">Reference proteome</keyword>